<dbReference type="GO" id="GO:0016020">
    <property type="term" value="C:membrane"/>
    <property type="evidence" value="ECO:0007669"/>
    <property type="project" value="UniProtKB-SubCell"/>
</dbReference>
<dbReference type="Gene3D" id="3.30.750.24">
    <property type="entry name" value="STAS domain"/>
    <property type="match status" value="1"/>
</dbReference>
<keyword evidence="5" id="KW-0175">Coiled coil</keyword>
<evidence type="ECO:0000259" key="7">
    <source>
        <dbReference type="Pfam" id="PF00916"/>
    </source>
</evidence>
<feature type="domain" description="SLC26A/SulP transporter" evidence="7">
    <location>
        <begin position="78"/>
        <end position="468"/>
    </location>
</feature>
<feature type="transmembrane region" description="Helical" evidence="6">
    <location>
        <begin position="97"/>
        <end position="122"/>
    </location>
</feature>
<dbReference type="InterPro" id="IPR001902">
    <property type="entry name" value="SLC26A/SulP_fam"/>
</dbReference>
<keyword evidence="9" id="KW-1185">Reference proteome</keyword>
<keyword evidence="3 6" id="KW-1133">Transmembrane helix</keyword>
<accession>A0A6G0IQI6</accession>
<dbReference type="InterPro" id="IPR036513">
    <property type="entry name" value="STAS_dom_sf"/>
</dbReference>
<comment type="caution">
    <text evidence="8">The sequence shown here is derived from an EMBL/GenBank/DDBJ whole genome shotgun (WGS) entry which is preliminary data.</text>
</comment>
<gene>
    <name evidence="8" type="ORF">D5F01_LYC08663</name>
</gene>
<evidence type="ECO:0000313" key="9">
    <source>
        <dbReference type="Proteomes" id="UP000424527"/>
    </source>
</evidence>
<dbReference type="Pfam" id="PF00916">
    <property type="entry name" value="Sulfate_transp"/>
    <property type="match status" value="1"/>
</dbReference>
<dbReference type="Proteomes" id="UP000424527">
    <property type="component" value="Unassembled WGS sequence"/>
</dbReference>
<organism evidence="8 9">
    <name type="scientific">Larimichthys crocea</name>
    <name type="common">Large yellow croaker</name>
    <name type="synonym">Pseudosciaena crocea</name>
    <dbReference type="NCBI Taxonomy" id="215358"/>
    <lineage>
        <taxon>Eukaryota</taxon>
        <taxon>Metazoa</taxon>
        <taxon>Chordata</taxon>
        <taxon>Craniata</taxon>
        <taxon>Vertebrata</taxon>
        <taxon>Euteleostomi</taxon>
        <taxon>Actinopterygii</taxon>
        <taxon>Neopterygii</taxon>
        <taxon>Teleostei</taxon>
        <taxon>Neoteleostei</taxon>
        <taxon>Acanthomorphata</taxon>
        <taxon>Eupercaria</taxon>
        <taxon>Sciaenidae</taxon>
        <taxon>Larimichthys</taxon>
    </lineage>
</organism>
<feature type="transmembrane region" description="Helical" evidence="6">
    <location>
        <begin position="287"/>
        <end position="308"/>
    </location>
</feature>
<sequence>MEKMDCSSGEYFVQRKVLDGLHLDEVAQKETRSTKPTVGERVKESLRCSVPRLKHTLLSWVPVLGWLPHYSFRENAIGDLISGCSVGIMHLPQGMAYALLASLRPVFGLYTSLYPVLVYFIFGTSRHVSIGTFAVISIMIGTVTERLAPDNFIVNGTNVTDDARDAFRVEIACSLTVLAGIFQILLGVVRFGFVVTYLSEPLVRGYTTGSACHVCVSQLKYLFGVKPERFTGPLALIYTLVDICRLLPETKVPELVVSLVALSVLIVAKEINNCYRQKMPLPIPIELIVVIGATIIIHFCGLTSKYSIDVVGEIPSGLNTPRAPDATLFSKVIGDAFAIAIVGYAINISLGKTFALKHGYKVDSNQELVALGLSNTVGGFFQCYSVTSSLSRSLVQESTGGKTQVAGVISSIIVLITILKIGSLFEDLPKAVLSTIVFVNLKGMFKQFMDVPMLWKTNKVDLLVWLVTFISTILLNLDLGLAVSIGFSMLTVIFRTQLPRYSILGHVSGTDLYLDTEKYKQAKEIPGIKIFRSSTTIYYTNAEMYLEALQEKSGIEIEKLLTAKKKLDAKLKREQEKEKKKAKKEAKKQV</sequence>
<dbReference type="GO" id="GO:0008271">
    <property type="term" value="F:secondary active sulfate transmembrane transporter activity"/>
    <property type="evidence" value="ECO:0007669"/>
    <property type="project" value="InterPro"/>
</dbReference>
<evidence type="ECO:0000256" key="2">
    <source>
        <dbReference type="ARBA" id="ARBA00022692"/>
    </source>
</evidence>
<feature type="transmembrane region" description="Helical" evidence="6">
    <location>
        <begin position="328"/>
        <end position="350"/>
    </location>
</feature>
<evidence type="ECO:0000256" key="3">
    <source>
        <dbReference type="ARBA" id="ARBA00022989"/>
    </source>
</evidence>
<comment type="subcellular location">
    <subcellularLocation>
        <location evidence="1">Membrane</location>
        <topology evidence="1">Multi-pass membrane protein</topology>
    </subcellularLocation>
</comment>
<feature type="coiled-coil region" evidence="5">
    <location>
        <begin position="557"/>
        <end position="589"/>
    </location>
</feature>
<dbReference type="PROSITE" id="PS01130">
    <property type="entry name" value="SLC26A"/>
    <property type="match status" value="1"/>
</dbReference>
<dbReference type="AlphaFoldDB" id="A0A6G0IQI6"/>
<evidence type="ECO:0000256" key="6">
    <source>
        <dbReference type="SAM" id="Phobius"/>
    </source>
</evidence>
<reference evidence="8 9" key="1">
    <citation type="submission" date="2019-07" db="EMBL/GenBank/DDBJ databases">
        <title>Chromosome genome assembly for large yellow croaker.</title>
        <authorList>
            <person name="Xiao S."/>
        </authorList>
    </citation>
    <scope>NUCLEOTIDE SEQUENCE [LARGE SCALE GENOMIC DNA]</scope>
    <source>
        <strain evidence="8">JMULYC20181020</strain>
        <tissue evidence="8">Muscle</tissue>
    </source>
</reference>
<dbReference type="NCBIfam" id="TIGR00815">
    <property type="entry name" value="sulP"/>
    <property type="match status" value="1"/>
</dbReference>
<dbReference type="InterPro" id="IPR011547">
    <property type="entry name" value="SLC26A/SulP_dom"/>
</dbReference>
<keyword evidence="4 6" id="KW-0472">Membrane</keyword>
<evidence type="ECO:0000256" key="4">
    <source>
        <dbReference type="ARBA" id="ARBA00023136"/>
    </source>
</evidence>
<evidence type="ECO:0000313" key="8">
    <source>
        <dbReference type="EMBL" id="KAE8293551.1"/>
    </source>
</evidence>
<proteinExistence type="predicted"/>
<dbReference type="PANTHER" id="PTHR11814">
    <property type="entry name" value="SULFATE TRANSPORTER"/>
    <property type="match status" value="1"/>
</dbReference>
<evidence type="ECO:0000256" key="5">
    <source>
        <dbReference type="SAM" id="Coils"/>
    </source>
</evidence>
<protein>
    <submittedName>
        <fullName evidence="8">Solute carrier family 26 member 6 Anion exchange transporter Pendrin-like protein 1</fullName>
    </submittedName>
</protein>
<feature type="transmembrane region" description="Helical" evidence="6">
    <location>
        <begin position="169"/>
        <end position="193"/>
    </location>
</feature>
<evidence type="ECO:0000256" key="1">
    <source>
        <dbReference type="ARBA" id="ARBA00004141"/>
    </source>
</evidence>
<feature type="transmembrane region" description="Helical" evidence="6">
    <location>
        <begin position="128"/>
        <end position="148"/>
    </location>
</feature>
<feature type="transmembrane region" description="Helical" evidence="6">
    <location>
        <begin position="462"/>
        <end position="494"/>
    </location>
</feature>
<name>A0A6G0IQI6_LARCR</name>
<keyword evidence="2 6" id="KW-0812">Transmembrane</keyword>
<dbReference type="EMBL" id="REGW02000008">
    <property type="protein sequence ID" value="KAE8293551.1"/>
    <property type="molecule type" value="Genomic_DNA"/>
</dbReference>
<dbReference type="InterPro" id="IPR018045">
    <property type="entry name" value="S04_transporter_CS"/>
</dbReference>